<evidence type="ECO:0000256" key="1">
    <source>
        <dbReference type="SAM" id="MobiDB-lite"/>
    </source>
</evidence>
<dbReference type="AlphaFoldDB" id="A0A6P8DR89"/>
<dbReference type="OrthoDB" id="1740536at2759"/>
<reference evidence="2" key="1">
    <citation type="journal article" date="2020" name="Plant Biotechnol. J.">
        <title>The pomegranate (Punica granatum L.) draft genome dissects genetic divergence between soft- and hard-seeded cultivars.</title>
        <authorList>
            <person name="Luo X."/>
            <person name="Li H."/>
            <person name="Wu Z."/>
            <person name="Yao W."/>
            <person name="Zhao P."/>
            <person name="Cao D."/>
            <person name="Yu H."/>
            <person name="Li K."/>
            <person name="Poudel K."/>
            <person name="Zhao D."/>
            <person name="Zhang F."/>
            <person name="Xia X."/>
            <person name="Chen L."/>
            <person name="Wang Q."/>
            <person name="Jing D."/>
            <person name="Cao S."/>
        </authorList>
    </citation>
    <scope>NUCLEOTIDE SEQUENCE [LARGE SCALE GENOMIC DNA]</scope>
    <source>
        <strain evidence="2">cv. Tunisia</strain>
    </source>
</reference>
<reference evidence="3" key="2">
    <citation type="submission" date="2025-08" db="UniProtKB">
        <authorList>
            <consortium name="RefSeq"/>
        </authorList>
    </citation>
    <scope>IDENTIFICATION</scope>
    <source>
        <tissue evidence="3">Leaf</tissue>
    </source>
</reference>
<dbReference type="PANTHER" id="PTHR32108:SF9">
    <property type="entry name" value="REVERSE TRANSCRIPTASE RNASE H-LIKE DOMAIN-CONTAINING PROTEIN"/>
    <property type="match status" value="1"/>
</dbReference>
<organism evidence="2 3">
    <name type="scientific">Punica granatum</name>
    <name type="common">Pomegranate</name>
    <dbReference type="NCBI Taxonomy" id="22663"/>
    <lineage>
        <taxon>Eukaryota</taxon>
        <taxon>Viridiplantae</taxon>
        <taxon>Streptophyta</taxon>
        <taxon>Embryophyta</taxon>
        <taxon>Tracheophyta</taxon>
        <taxon>Spermatophyta</taxon>
        <taxon>Magnoliopsida</taxon>
        <taxon>eudicotyledons</taxon>
        <taxon>Gunneridae</taxon>
        <taxon>Pentapetalae</taxon>
        <taxon>rosids</taxon>
        <taxon>malvids</taxon>
        <taxon>Myrtales</taxon>
        <taxon>Lythraceae</taxon>
        <taxon>Punica</taxon>
    </lineage>
</organism>
<feature type="compositionally biased region" description="Low complexity" evidence="1">
    <location>
        <begin position="389"/>
        <end position="425"/>
    </location>
</feature>
<evidence type="ECO:0000313" key="2">
    <source>
        <dbReference type="Proteomes" id="UP000515151"/>
    </source>
</evidence>
<dbReference type="PANTHER" id="PTHR32108">
    <property type="entry name" value="DNA-DIRECTED RNA POLYMERASE SUBUNIT ALPHA"/>
    <property type="match status" value="1"/>
</dbReference>
<feature type="compositionally biased region" description="Polar residues" evidence="1">
    <location>
        <begin position="353"/>
        <end position="382"/>
    </location>
</feature>
<dbReference type="RefSeq" id="XP_031398510.1">
    <property type="nucleotide sequence ID" value="XM_031542650.1"/>
</dbReference>
<feature type="region of interest" description="Disordered" evidence="1">
    <location>
        <begin position="16"/>
        <end position="51"/>
    </location>
</feature>
<dbReference type="Proteomes" id="UP000515151">
    <property type="component" value="Chromosome 5"/>
</dbReference>
<evidence type="ECO:0000313" key="3">
    <source>
        <dbReference type="RefSeq" id="XP_031398510.1"/>
    </source>
</evidence>
<accession>A0A6P8DR89</accession>
<gene>
    <name evidence="3" type="primary">LOC116209093</name>
</gene>
<name>A0A6P8DR89_PUNGR</name>
<feature type="region of interest" description="Disordered" evidence="1">
    <location>
        <begin position="341"/>
        <end position="471"/>
    </location>
</feature>
<keyword evidence="2" id="KW-1185">Reference proteome</keyword>
<sequence>MATNIAKLMALLKGPNRASSSFTPPPGYGPAVDPSPWAQPTLIPDNGDTSAPMIVNASAAHPVNNLPAPPASATMLEPPTLIPPPISTSVPVPVSASVPASTSAVPPPIIFLPTTAQAPAHTAEPPPYQVPQPHIGLSYQAPPPINIAYSEPGTPNHAAPRAPPTNFLPETETEQEQRLKKLEENIRALQSGDSRLDAGDGDWSLFPSMQLPPKIKVPEFQRYYGTTDPRHHLRHYRGKMLQYWDYEEYCAETPPTLLELSTMEMTEDQGFEAYAVKWRARAAKHVPPISEAQQIQLFHSTLKGAYYLHLLAHTSSFSNLIDAGKKLDIGIKLGKIEGPVEKKEGESSKRAATGTTGNRRGKDTSVNAVNSGHQAPQQYSISYTPAPPATQAYAPPPVHYQQQPPTQQAYYSAPPASFPSSVPQQYAHNYAPAPPPIQQSRPPASRTPQPVQRAPAPQDQQGIATQTRRKQFTPLPAPLSYIYRQLLAGNKIRSIAPNPDFDPTIQDQSRRCEYHQGAPSHTTDNCWKLRERIQQLIDNKQLTFNAVKPPNVQSNPLPDHGSSSGPSINMIGVCAIGEYETGQEAPAPFVIEYVPAEAGVGYAGFDATPTPFVIEVPAREPYQDSKVPWTYEGSVGNLESQFSVMGVTRSGRVYENPKAANKGKALAMPEVAPEASSIPQRKVTEEEAEAFMKIIKASEYKVVEQMGKSPAHISLLALLLGSEPHREALLRVLTAAQIPKETAPERIEETISSIFSNNISFSDDELPSEGWAHSRALHIMNVDFNRIRPSKTAVRAFDGSRREVNGEIDLVIEVGPCSFAVTFQVLDIPNAFSLLLGRPWIHAAGAVPSSLHQRIKFIAEDRLITVKGEEDYAIYKETAVPYISIGDDQNLPFHSFETIFVIRDYGEIGPTRADRMVGKVLLRHNYIPGTGLGAHGGKHLHRLAARYGKINRGIPFQPLSYFFPGPPHIVGGTLDGLSSDSDSEPVDLPNICAVTEETTPGAYICLAQENEELNNWTSVPRYSVVIAMYSLATLASMVSITKENLIEPLEIEIAKGPAHCDAIEATDEQP</sequence>
<dbReference type="GeneID" id="116209093"/>
<proteinExistence type="predicted"/>
<protein>
    <submittedName>
        <fullName evidence="3">Uncharacterized protein LOC116209093</fullName>
    </submittedName>
</protein>
<dbReference type="CDD" id="cd00303">
    <property type="entry name" value="retropepsin_like"/>
    <property type="match status" value="1"/>
</dbReference>